<accession>A0A450ZQM7</accession>
<organism evidence="2">
    <name type="scientific">Candidatus Kentrum sp. TC</name>
    <dbReference type="NCBI Taxonomy" id="2126339"/>
    <lineage>
        <taxon>Bacteria</taxon>
        <taxon>Pseudomonadati</taxon>
        <taxon>Pseudomonadota</taxon>
        <taxon>Gammaproteobacteria</taxon>
        <taxon>Candidatus Kentrum</taxon>
    </lineage>
</organism>
<dbReference type="EMBL" id="CAADFW010000009">
    <property type="protein sequence ID" value="VFK56070.1"/>
    <property type="molecule type" value="Genomic_DNA"/>
</dbReference>
<evidence type="ECO:0000313" key="1">
    <source>
        <dbReference type="EMBL" id="VFK50962.1"/>
    </source>
</evidence>
<sequence length="63" mass="7045">MASSKQPLGRDRYSCSIRAQVMYRGMPWVENRMACVLKKTGLEKLANRFNLAVSAGGIPSNRE</sequence>
<dbReference type="EMBL" id="CAADFS010000126">
    <property type="protein sequence ID" value="VFK50962.1"/>
    <property type="molecule type" value="Genomic_DNA"/>
</dbReference>
<proteinExistence type="predicted"/>
<dbReference type="AlphaFoldDB" id="A0A450ZQM7"/>
<reference evidence="2" key="1">
    <citation type="submission" date="2019-02" db="EMBL/GenBank/DDBJ databases">
        <authorList>
            <person name="Gruber-Vodicka R. H."/>
            <person name="Seah K. B. B."/>
        </authorList>
    </citation>
    <scope>NUCLEOTIDE SEQUENCE</scope>
    <source>
        <strain evidence="1">BECK_BZ123</strain>
        <strain evidence="2">BECK_BZ126</strain>
    </source>
</reference>
<evidence type="ECO:0000313" key="2">
    <source>
        <dbReference type="EMBL" id="VFK56070.1"/>
    </source>
</evidence>
<protein>
    <submittedName>
        <fullName evidence="2">Uncharacterized protein</fullName>
    </submittedName>
</protein>
<gene>
    <name evidence="1" type="ORF">BECKTC1821D_GA0114238_11264</name>
    <name evidence="2" type="ORF">BECKTC1821F_GA0114240_10094</name>
</gene>
<name>A0A450ZQM7_9GAMM</name>